<dbReference type="EMBL" id="BKCP01004805">
    <property type="protein sequence ID" value="GER33858.1"/>
    <property type="molecule type" value="Genomic_DNA"/>
</dbReference>
<dbReference type="AlphaFoldDB" id="A0A5A7PML6"/>
<feature type="compositionally biased region" description="Polar residues" evidence="1">
    <location>
        <begin position="197"/>
        <end position="219"/>
    </location>
</feature>
<feature type="compositionally biased region" description="Polar residues" evidence="1">
    <location>
        <begin position="48"/>
        <end position="58"/>
    </location>
</feature>
<dbReference type="Proteomes" id="UP000325081">
    <property type="component" value="Unassembled WGS sequence"/>
</dbReference>
<feature type="region of interest" description="Disordered" evidence="1">
    <location>
        <begin position="1"/>
        <end position="58"/>
    </location>
</feature>
<evidence type="ECO:0000313" key="3">
    <source>
        <dbReference type="Proteomes" id="UP000325081"/>
    </source>
</evidence>
<evidence type="ECO:0000313" key="2">
    <source>
        <dbReference type="EMBL" id="GER33858.1"/>
    </source>
</evidence>
<feature type="compositionally biased region" description="Polar residues" evidence="1">
    <location>
        <begin position="244"/>
        <end position="257"/>
    </location>
</feature>
<keyword evidence="3" id="KW-1185">Reference proteome</keyword>
<organism evidence="2 3">
    <name type="scientific">Striga asiatica</name>
    <name type="common">Asiatic witchweed</name>
    <name type="synonym">Buchnera asiatica</name>
    <dbReference type="NCBI Taxonomy" id="4170"/>
    <lineage>
        <taxon>Eukaryota</taxon>
        <taxon>Viridiplantae</taxon>
        <taxon>Streptophyta</taxon>
        <taxon>Embryophyta</taxon>
        <taxon>Tracheophyta</taxon>
        <taxon>Spermatophyta</taxon>
        <taxon>Magnoliopsida</taxon>
        <taxon>eudicotyledons</taxon>
        <taxon>Gunneridae</taxon>
        <taxon>Pentapetalae</taxon>
        <taxon>asterids</taxon>
        <taxon>lamiids</taxon>
        <taxon>Lamiales</taxon>
        <taxon>Orobanchaceae</taxon>
        <taxon>Buchnereae</taxon>
        <taxon>Striga</taxon>
    </lineage>
</organism>
<comment type="caution">
    <text evidence="2">The sequence shown here is derived from an EMBL/GenBank/DDBJ whole genome shotgun (WGS) entry which is preliminary data.</text>
</comment>
<feature type="non-terminal residue" evidence="2">
    <location>
        <position position="286"/>
    </location>
</feature>
<gene>
    <name evidence="2" type="ORF">STAS_10027</name>
</gene>
<evidence type="ECO:0000256" key="1">
    <source>
        <dbReference type="SAM" id="MobiDB-lite"/>
    </source>
</evidence>
<proteinExistence type="predicted"/>
<sequence length="286" mass="31303">MTKPLKALSWRTESSGATPRLSPGYSGEEEEEADGPRSRPQPRRTPVAGNSPQNNDATVQKIRNHIRGDDRNSSLLIHTRRTSDRRARAVVAAFTRGILLATAHGLHVKAATEPVVHAVIPRRPFSFEPPATSASPFPARPHVAIHRFAPPHQPESAKQSVRPRLASSARPRTSVRLRDPSSVHPRRRATPEPLLSSLPQIRTVTSTSGPNQHSCSKPEQPTRFPANPSPEPRAWPRSVELAPLSTSFSPGKLQTETHSPKMGPVQEPVHSTSPPDFPIFISNPSE</sequence>
<name>A0A5A7PML6_STRAF</name>
<protein>
    <submittedName>
        <fullName evidence="2">Uncharacterized protein</fullName>
    </submittedName>
</protein>
<accession>A0A5A7PML6</accession>
<feature type="region of interest" description="Disordered" evidence="1">
    <location>
        <begin position="151"/>
        <end position="286"/>
    </location>
</feature>
<reference evidence="3" key="1">
    <citation type="journal article" date="2019" name="Curr. Biol.">
        <title>Genome Sequence of Striga asiatica Provides Insight into the Evolution of Plant Parasitism.</title>
        <authorList>
            <person name="Yoshida S."/>
            <person name="Kim S."/>
            <person name="Wafula E.K."/>
            <person name="Tanskanen J."/>
            <person name="Kim Y.M."/>
            <person name="Honaas L."/>
            <person name="Yang Z."/>
            <person name="Spallek T."/>
            <person name="Conn C.E."/>
            <person name="Ichihashi Y."/>
            <person name="Cheong K."/>
            <person name="Cui S."/>
            <person name="Der J.P."/>
            <person name="Gundlach H."/>
            <person name="Jiao Y."/>
            <person name="Hori C."/>
            <person name="Ishida J.K."/>
            <person name="Kasahara H."/>
            <person name="Kiba T."/>
            <person name="Kim M.S."/>
            <person name="Koo N."/>
            <person name="Laohavisit A."/>
            <person name="Lee Y.H."/>
            <person name="Lumba S."/>
            <person name="McCourt P."/>
            <person name="Mortimer J.C."/>
            <person name="Mutuku J.M."/>
            <person name="Nomura T."/>
            <person name="Sasaki-Sekimoto Y."/>
            <person name="Seto Y."/>
            <person name="Wang Y."/>
            <person name="Wakatake T."/>
            <person name="Sakakibara H."/>
            <person name="Demura T."/>
            <person name="Yamaguchi S."/>
            <person name="Yoneyama K."/>
            <person name="Manabe R.I."/>
            <person name="Nelson D.C."/>
            <person name="Schulman A.H."/>
            <person name="Timko M.P."/>
            <person name="dePamphilis C.W."/>
            <person name="Choi D."/>
            <person name="Shirasu K."/>
        </authorList>
    </citation>
    <scope>NUCLEOTIDE SEQUENCE [LARGE SCALE GENOMIC DNA]</scope>
    <source>
        <strain evidence="3">cv. UVA1</strain>
    </source>
</reference>